<organism evidence="2 3">
    <name type="scientific">Habropoda laboriosa</name>
    <dbReference type="NCBI Taxonomy" id="597456"/>
    <lineage>
        <taxon>Eukaryota</taxon>
        <taxon>Metazoa</taxon>
        <taxon>Ecdysozoa</taxon>
        <taxon>Arthropoda</taxon>
        <taxon>Hexapoda</taxon>
        <taxon>Insecta</taxon>
        <taxon>Pterygota</taxon>
        <taxon>Neoptera</taxon>
        <taxon>Endopterygota</taxon>
        <taxon>Hymenoptera</taxon>
        <taxon>Apocrita</taxon>
        <taxon>Aculeata</taxon>
        <taxon>Apoidea</taxon>
        <taxon>Anthophila</taxon>
        <taxon>Apidae</taxon>
        <taxon>Habropoda</taxon>
    </lineage>
</organism>
<proteinExistence type="predicted"/>
<name>A0A0L7QJF5_9HYME</name>
<keyword evidence="3" id="KW-1185">Reference proteome</keyword>
<dbReference type="Proteomes" id="UP000053825">
    <property type="component" value="Unassembled WGS sequence"/>
</dbReference>
<accession>A0A0L7QJF5</accession>
<feature type="chain" id="PRO_5005574572" evidence="1">
    <location>
        <begin position="21"/>
        <end position="51"/>
    </location>
</feature>
<evidence type="ECO:0000313" key="2">
    <source>
        <dbReference type="EMBL" id="KOC58700.1"/>
    </source>
</evidence>
<feature type="signal peptide" evidence="1">
    <location>
        <begin position="1"/>
        <end position="20"/>
    </location>
</feature>
<keyword evidence="1" id="KW-0732">Signal</keyword>
<reference evidence="2 3" key="1">
    <citation type="submission" date="2015-07" db="EMBL/GenBank/DDBJ databases">
        <title>The genome of Habropoda laboriosa.</title>
        <authorList>
            <person name="Pan H."/>
            <person name="Kapheim K."/>
        </authorList>
    </citation>
    <scope>NUCLEOTIDE SEQUENCE [LARGE SCALE GENOMIC DNA]</scope>
    <source>
        <strain evidence="2">0110345459</strain>
    </source>
</reference>
<evidence type="ECO:0000313" key="3">
    <source>
        <dbReference type="Proteomes" id="UP000053825"/>
    </source>
</evidence>
<protein>
    <submittedName>
        <fullName evidence="2">Uncharacterized protein</fullName>
    </submittedName>
</protein>
<dbReference type="EMBL" id="KQ415242">
    <property type="protein sequence ID" value="KOC58700.1"/>
    <property type="molecule type" value="Genomic_DNA"/>
</dbReference>
<evidence type="ECO:0000256" key="1">
    <source>
        <dbReference type="SAM" id="SignalP"/>
    </source>
</evidence>
<sequence>MMKYLGLHLFFFCLTRRGNAITHAQMLLGSVGLAPNALYPLKPLLDLHQIP</sequence>
<gene>
    <name evidence="2" type="ORF">WH47_05426</name>
</gene>
<dbReference type="AlphaFoldDB" id="A0A0L7QJF5"/>